<protein>
    <recommendedName>
        <fullName evidence="6">7,8-dihydroneopterin aldolase</fullName>
        <ecNumber evidence="6">4.1.2.25</ecNumber>
    </recommendedName>
</protein>
<reference evidence="9" key="1">
    <citation type="journal article" date="2019" name="Int. J. Syst. Evol. Microbiol.">
        <title>The Global Catalogue of Microorganisms (GCM) 10K type strain sequencing project: providing services to taxonomists for standard genome sequencing and annotation.</title>
        <authorList>
            <consortium name="The Broad Institute Genomics Platform"/>
            <consortium name="The Broad Institute Genome Sequencing Center for Infectious Disease"/>
            <person name="Wu L."/>
            <person name="Ma J."/>
        </authorList>
    </citation>
    <scope>NUCLEOTIDE SEQUENCE [LARGE SCALE GENOMIC DNA]</scope>
    <source>
        <strain evidence="9">KCTC 42424</strain>
    </source>
</reference>
<dbReference type="GO" id="GO:0004150">
    <property type="term" value="F:dihydroneopterin aldolase activity"/>
    <property type="evidence" value="ECO:0007669"/>
    <property type="project" value="UniProtKB-EC"/>
</dbReference>
<dbReference type="SUPFAM" id="SSF55620">
    <property type="entry name" value="Tetrahydrobiopterin biosynthesis enzymes-like"/>
    <property type="match status" value="1"/>
</dbReference>
<dbReference type="Proteomes" id="UP001595722">
    <property type="component" value="Unassembled WGS sequence"/>
</dbReference>
<evidence type="ECO:0000256" key="3">
    <source>
        <dbReference type="ARBA" id="ARBA00005708"/>
    </source>
</evidence>
<dbReference type="CDD" id="cd00534">
    <property type="entry name" value="DHNA_DHNTPE"/>
    <property type="match status" value="1"/>
</dbReference>
<keyword evidence="9" id="KW-1185">Reference proteome</keyword>
<sequence length="124" mass="14114">MDKVFIHGLRVDAVIGVYDWEKQVRQPLVFDLEMAWDIRVAAATDDLMHALNYQAVSEFVETFVREQHFQLLESLIERLAEALRNEFGMPWIGVRVEKPAVVPQSRAVGLYIERGELVAAAGNC</sequence>
<dbReference type="EC" id="4.1.2.25" evidence="6"/>
<comment type="pathway">
    <text evidence="2 6">Cofactor biosynthesis; tetrahydrofolate biosynthesis; 2-amino-4-hydroxy-6-hydroxymethyl-7,8-dihydropteridine diphosphate from 7,8-dihydroneopterin triphosphate: step 3/4.</text>
</comment>
<evidence type="ECO:0000313" key="8">
    <source>
        <dbReference type="EMBL" id="MFC3678783.1"/>
    </source>
</evidence>
<evidence type="ECO:0000259" key="7">
    <source>
        <dbReference type="SMART" id="SM00905"/>
    </source>
</evidence>
<dbReference type="InterPro" id="IPR006156">
    <property type="entry name" value="Dihydroneopterin_aldolase"/>
</dbReference>
<comment type="catalytic activity">
    <reaction evidence="1 6">
        <text>7,8-dihydroneopterin = 6-hydroxymethyl-7,8-dihydropterin + glycolaldehyde</text>
        <dbReference type="Rhea" id="RHEA:10540"/>
        <dbReference type="ChEBI" id="CHEBI:17001"/>
        <dbReference type="ChEBI" id="CHEBI:17071"/>
        <dbReference type="ChEBI" id="CHEBI:44841"/>
        <dbReference type="EC" id="4.1.2.25"/>
    </reaction>
</comment>
<dbReference type="NCBIfam" id="TIGR00526">
    <property type="entry name" value="folB_dom"/>
    <property type="match status" value="1"/>
</dbReference>
<dbReference type="InterPro" id="IPR043133">
    <property type="entry name" value="GTP-CH-I_C/QueF"/>
</dbReference>
<evidence type="ECO:0000256" key="1">
    <source>
        <dbReference type="ARBA" id="ARBA00001353"/>
    </source>
</evidence>
<accession>A0ABV7VMQ9</accession>
<dbReference type="RefSeq" id="WP_376864332.1">
    <property type="nucleotide sequence ID" value="NZ_JBHRYB010000001.1"/>
</dbReference>
<organism evidence="8 9">
    <name type="scientific">Bacterioplanoides pacificum</name>
    <dbReference type="NCBI Taxonomy" id="1171596"/>
    <lineage>
        <taxon>Bacteria</taxon>
        <taxon>Pseudomonadati</taxon>
        <taxon>Pseudomonadota</taxon>
        <taxon>Gammaproteobacteria</taxon>
        <taxon>Oceanospirillales</taxon>
        <taxon>Oceanospirillaceae</taxon>
        <taxon>Bacterioplanoides</taxon>
    </lineage>
</organism>
<evidence type="ECO:0000256" key="4">
    <source>
        <dbReference type="ARBA" id="ARBA00022909"/>
    </source>
</evidence>
<comment type="similarity">
    <text evidence="3 6">Belongs to the DHNA family.</text>
</comment>
<dbReference type="Gene3D" id="3.30.1130.10">
    <property type="match status" value="1"/>
</dbReference>
<keyword evidence="4 6" id="KW-0289">Folate biosynthesis</keyword>
<keyword evidence="5 6" id="KW-0456">Lyase</keyword>
<comment type="function">
    <text evidence="6">Catalyzes the conversion of 7,8-dihydroneopterin to 6-hydroxymethyl-7,8-dihydropterin.</text>
</comment>
<evidence type="ECO:0000313" key="9">
    <source>
        <dbReference type="Proteomes" id="UP001595722"/>
    </source>
</evidence>
<dbReference type="PANTHER" id="PTHR42844">
    <property type="entry name" value="DIHYDRONEOPTERIN ALDOLASE 1-RELATED"/>
    <property type="match status" value="1"/>
</dbReference>
<evidence type="ECO:0000256" key="6">
    <source>
        <dbReference type="RuleBase" id="RU362079"/>
    </source>
</evidence>
<comment type="caution">
    <text evidence="8">The sequence shown here is derived from an EMBL/GenBank/DDBJ whole genome shotgun (WGS) entry which is preliminary data.</text>
</comment>
<dbReference type="Pfam" id="PF02152">
    <property type="entry name" value="FolB"/>
    <property type="match status" value="1"/>
</dbReference>
<evidence type="ECO:0000256" key="5">
    <source>
        <dbReference type="ARBA" id="ARBA00023239"/>
    </source>
</evidence>
<dbReference type="SMART" id="SM00905">
    <property type="entry name" value="FolB"/>
    <property type="match status" value="1"/>
</dbReference>
<proteinExistence type="inferred from homology"/>
<gene>
    <name evidence="8" type="primary">folB</name>
    <name evidence="8" type="ORF">ACFOMG_01495</name>
</gene>
<dbReference type="NCBIfam" id="TIGR00525">
    <property type="entry name" value="folB"/>
    <property type="match status" value="1"/>
</dbReference>
<name>A0ABV7VMQ9_9GAMM</name>
<dbReference type="InterPro" id="IPR006157">
    <property type="entry name" value="FolB_dom"/>
</dbReference>
<feature type="domain" description="Dihydroneopterin aldolase/epimerase" evidence="7">
    <location>
        <begin position="4"/>
        <end position="114"/>
    </location>
</feature>
<dbReference type="EMBL" id="JBHRYB010000001">
    <property type="protein sequence ID" value="MFC3678783.1"/>
    <property type="molecule type" value="Genomic_DNA"/>
</dbReference>
<dbReference type="PANTHER" id="PTHR42844:SF1">
    <property type="entry name" value="DIHYDRONEOPTERIN ALDOLASE 1-RELATED"/>
    <property type="match status" value="1"/>
</dbReference>
<evidence type="ECO:0000256" key="2">
    <source>
        <dbReference type="ARBA" id="ARBA00005013"/>
    </source>
</evidence>